<evidence type="ECO:0000313" key="2">
    <source>
        <dbReference type="Proteomes" id="UP001231649"/>
    </source>
</evidence>
<comment type="caution">
    <text evidence="1">The sequence shown here is derived from an EMBL/GenBank/DDBJ whole genome shotgun (WGS) entry which is preliminary data.</text>
</comment>
<proteinExistence type="predicted"/>
<protein>
    <submittedName>
        <fullName evidence="1">Uncharacterized protein</fullName>
    </submittedName>
</protein>
<name>A0ACC2Q693_9NEOP</name>
<dbReference type="EMBL" id="CM056805">
    <property type="protein sequence ID" value="KAJ8707080.1"/>
    <property type="molecule type" value="Genomic_DNA"/>
</dbReference>
<organism evidence="1 2">
    <name type="scientific">Mythimna loreyi</name>
    <dbReference type="NCBI Taxonomy" id="667449"/>
    <lineage>
        <taxon>Eukaryota</taxon>
        <taxon>Metazoa</taxon>
        <taxon>Ecdysozoa</taxon>
        <taxon>Arthropoda</taxon>
        <taxon>Hexapoda</taxon>
        <taxon>Insecta</taxon>
        <taxon>Pterygota</taxon>
        <taxon>Neoptera</taxon>
        <taxon>Endopterygota</taxon>
        <taxon>Lepidoptera</taxon>
        <taxon>Glossata</taxon>
        <taxon>Ditrysia</taxon>
        <taxon>Noctuoidea</taxon>
        <taxon>Noctuidae</taxon>
        <taxon>Noctuinae</taxon>
        <taxon>Hadenini</taxon>
        <taxon>Mythimna</taxon>
    </lineage>
</organism>
<keyword evidence="2" id="KW-1185">Reference proteome</keyword>
<reference evidence="1" key="1">
    <citation type="submission" date="2023-03" db="EMBL/GenBank/DDBJ databases">
        <title>Chromosome-level genomes of two armyworms, Mythimna separata and Mythimna loreyi, provide insights into the biosynthesis and reception of sex pheromones.</title>
        <authorList>
            <person name="Zhao H."/>
        </authorList>
    </citation>
    <scope>NUCLEOTIDE SEQUENCE</scope>
    <source>
        <strain evidence="1">BeijingLab</strain>
    </source>
</reference>
<dbReference type="Proteomes" id="UP001231649">
    <property type="component" value="Chromosome 29"/>
</dbReference>
<accession>A0ACC2Q693</accession>
<gene>
    <name evidence="1" type="ORF">PYW08_011214</name>
</gene>
<evidence type="ECO:0000313" key="1">
    <source>
        <dbReference type="EMBL" id="KAJ8707080.1"/>
    </source>
</evidence>
<sequence length="380" mass="42972">MASKGTVCGGCRHVISNSDCLKCTKCNKFYDLDCANILDRKIFTSMSKETKSKWKCYECISKMPKVGNSNTPVRNINPSVRESETSSQVSSDETISRENVTMRKKASDCQQLSPQRPVYSPSSHNKDEDLISAISEQVIKVIKAELQGMITSILKSELSSIKTAMSEFRHSVDTMSTMHDEMKKMVETLVKDNASLSKKYITVNNTVTELSERLNNLEQHLRESNLEIQGVPEFHNENLPILLQQCSKVVGHSLQQDDVIKCTRVAKQNKESKLPRAIIVKFKNARIRDEFYSAVYRYNKSNPNEKLNTTLLGIAGDRKPVFVSEHLSPANKSLHAAARKKAKELGYKFVWVKNGHIYVRKTVESKFILIKNTSSLDLIC</sequence>